<dbReference type="InParanoid" id="B4D5N7"/>
<sequence length="113" mass="12191">MTVAELLASESFALLFHHEYCEQAMRQLRSYAYPLGDPDFTAENVDGSEIRGRFLAQAELEEGPHGATSGTFLLTIPAGWDAGDVQAILENATLNVQIETAPAGPANAIRVRS</sequence>
<dbReference type="RefSeq" id="WP_006981550.1">
    <property type="nucleotide sequence ID" value="NZ_ABVL01000013.1"/>
</dbReference>
<keyword evidence="2" id="KW-1185">Reference proteome</keyword>
<dbReference type="STRING" id="497964.CfE428DRAFT_4226"/>
<evidence type="ECO:0000313" key="2">
    <source>
        <dbReference type="Proteomes" id="UP000005824"/>
    </source>
</evidence>
<dbReference type="AlphaFoldDB" id="B4D5N7"/>
<comment type="caution">
    <text evidence="1">The sequence shown here is derived from an EMBL/GenBank/DDBJ whole genome shotgun (WGS) entry which is preliminary data.</text>
</comment>
<evidence type="ECO:0000313" key="1">
    <source>
        <dbReference type="EMBL" id="EDY18442.1"/>
    </source>
</evidence>
<reference evidence="1 2" key="1">
    <citation type="journal article" date="2011" name="J. Bacteriol.">
        <title>Genome sequence of Chthoniobacter flavus Ellin428, an aerobic heterotrophic soil bacterium.</title>
        <authorList>
            <person name="Kant R."/>
            <person name="van Passel M.W."/>
            <person name="Palva A."/>
            <person name="Lucas S."/>
            <person name="Lapidus A."/>
            <person name="Glavina Del Rio T."/>
            <person name="Dalin E."/>
            <person name="Tice H."/>
            <person name="Bruce D."/>
            <person name="Goodwin L."/>
            <person name="Pitluck S."/>
            <person name="Larimer F.W."/>
            <person name="Land M.L."/>
            <person name="Hauser L."/>
            <person name="Sangwan P."/>
            <person name="de Vos W.M."/>
            <person name="Janssen P.H."/>
            <person name="Smidt H."/>
        </authorList>
    </citation>
    <scope>NUCLEOTIDE SEQUENCE [LARGE SCALE GENOMIC DNA]</scope>
    <source>
        <strain evidence="1 2">Ellin428</strain>
    </source>
</reference>
<organism evidence="1 2">
    <name type="scientific">Chthoniobacter flavus Ellin428</name>
    <dbReference type="NCBI Taxonomy" id="497964"/>
    <lineage>
        <taxon>Bacteria</taxon>
        <taxon>Pseudomonadati</taxon>
        <taxon>Verrucomicrobiota</taxon>
        <taxon>Spartobacteria</taxon>
        <taxon>Chthoniobacterales</taxon>
        <taxon>Chthoniobacteraceae</taxon>
        <taxon>Chthoniobacter</taxon>
    </lineage>
</organism>
<proteinExistence type="predicted"/>
<protein>
    <submittedName>
        <fullName evidence="1">Uncharacterized protein</fullName>
    </submittedName>
</protein>
<name>B4D5N7_9BACT</name>
<dbReference type="Proteomes" id="UP000005824">
    <property type="component" value="Unassembled WGS sequence"/>
</dbReference>
<gene>
    <name evidence="1" type="ORF">CfE428DRAFT_4226</name>
</gene>
<accession>B4D5N7</accession>
<dbReference type="EMBL" id="ABVL01000013">
    <property type="protein sequence ID" value="EDY18442.1"/>
    <property type="molecule type" value="Genomic_DNA"/>
</dbReference>